<dbReference type="Proteomes" id="UP000487268">
    <property type="component" value="Unassembled WGS sequence"/>
</dbReference>
<dbReference type="InterPro" id="IPR052714">
    <property type="entry name" value="MFS_Exporter"/>
</dbReference>
<dbReference type="InterPro" id="IPR011701">
    <property type="entry name" value="MFS"/>
</dbReference>
<dbReference type="InterPro" id="IPR020846">
    <property type="entry name" value="MFS_dom"/>
</dbReference>
<evidence type="ECO:0000313" key="7">
    <source>
        <dbReference type="EMBL" id="MQY05794.1"/>
    </source>
</evidence>
<feature type="transmembrane region" description="Helical" evidence="5">
    <location>
        <begin position="267"/>
        <end position="287"/>
    </location>
</feature>
<protein>
    <recommendedName>
        <fullName evidence="6">Major facilitator superfamily (MFS) profile domain-containing protein</fullName>
    </recommendedName>
</protein>
<organism evidence="7 8">
    <name type="scientific">Actinomadura macrotermitis</name>
    <dbReference type="NCBI Taxonomy" id="2585200"/>
    <lineage>
        <taxon>Bacteria</taxon>
        <taxon>Bacillati</taxon>
        <taxon>Actinomycetota</taxon>
        <taxon>Actinomycetes</taxon>
        <taxon>Streptosporangiales</taxon>
        <taxon>Thermomonosporaceae</taxon>
        <taxon>Actinomadura</taxon>
    </lineage>
</organism>
<evidence type="ECO:0000256" key="2">
    <source>
        <dbReference type="ARBA" id="ARBA00022692"/>
    </source>
</evidence>
<feature type="domain" description="Major facilitator superfamily (MFS) profile" evidence="6">
    <location>
        <begin position="15"/>
        <end position="380"/>
    </location>
</feature>
<keyword evidence="8" id="KW-1185">Reference proteome</keyword>
<feature type="transmembrane region" description="Helical" evidence="5">
    <location>
        <begin position="241"/>
        <end position="260"/>
    </location>
</feature>
<dbReference type="Pfam" id="PF07690">
    <property type="entry name" value="MFS_1"/>
    <property type="match status" value="1"/>
</dbReference>
<feature type="transmembrane region" description="Helical" evidence="5">
    <location>
        <begin position="12"/>
        <end position="34"/>
    </location>
</feature>
<feature type="transmembrane region" description="Helical" evidence="5">
    <location>
        <begin position="105"/>
        <end position="129"/>
    </location>
</feature>
<dbReference type="Gene3D" id="1.20.1250.20">
    <property type="entry name" value="MFS general substrate transporter like domains"/>
    <property type="match status" value="1"/>
</dbReference>
<dbReference type="PROSITE" id="PS50850">
    <property type="entry name" value="MFS"/>
    <property type="match status" value="1"/>
</dbReference>
<feature type="transmembrane region" description="Helical" evidence="5">
    <location>
        <begin position="168"/>
        <end position="189"/>
    </location>
</feature>
<evidence type="ECO:0000256" key="5">
    <source>
        <dbReference type="SAM" id="Phobius"/>
    </source>
</evidence>
<comment type="subcellular location">
    <subcellularLocation>
        <location evidence="1">Cell membrane</location>
        <topology evidence="1">Multi-pass membrane protein</topology>
    </subcellularLocation>
</comment>
<evidence type="ECO:0000313" key="8">
    <source>
        <dbReference type="Proteomes" id="UP000487268"/>
    </source>
</evidence>
<dbReference type="GO" id="GO:0022857">
    <property type="term" value="F:transmembrane transporter activity"/>
    <property type="evidence" value="ECO:0007669"/>
    <property type="project" value="InterPro"/>
</dbReference>
<evidence type="ECO:0000256" key="4">
    <source>
        <dbReference type="ARBA" id="ARBA00023136"/>
    </source>
</evidence>
<dbReference type="GO" id="GO:0005886">
    <property type="term" value="C:plasma membrane"/>
    <property type="evidence" value="ECO:0007669"/>
    <property type="project" value="UniProtKB-SubCell"/>
</dbReference>
<comment type="caution">
    <text evidence="7">The sequence shown here is derived from an EMBL/GenBank/DDBJ whole genome shotgun (WGS) entry which is preliminary data.</text>
</comment>
<feature type="transmembrane region" description="Helical" evidence="5">
    <location>
        <begin position="77"/>
        <end position="99"/>
    </location>
</feature>
<keyword evidence="4 5" id="KW-0472">Membrane</keyword>
<keyword evidence="3 5" id="KW-1133">Transmembrane helix</keyword>
<feature type="transmembrane region" description="Helical" evidence="5">
    <location>
        <begin position="40"/>
        <end position="65"/>
    </location>
</feature>
<dbReference type="SUPFAM" id="SSF103473">
    <property type="entry name" value="MFS general substrate transporter"/>
    <property type="match status" value="1"/>
</dbReference>
<sequence>MTIQDIPTTRPLLTRPLVLVFAVLTGSLVSFFLLMPVVPLYVAAHGAGGGGAGLCTGAMMLTTVLAEPFVPRLMARLGSRTVVAAGLVLMGVPALALPLSGGLPLVLAVCLVRGVGFGVLMVAGVTLVAEIAPAGRRDEALGLYGVVVGLPGIVVLPLGVWLSERAGYTPVFIAGAAAALAALVCVAGLPALPPPPAHAAGVVAALRRGALARPALVFGAVTLVAGVLPTFLPLAVADRHLAAAALFVHSCVIPVARWLAGRYGSARLLLGPAVALAAAGTGALVWTSSPVTVLAGVALFGAGFGIAQNVSLSLMFDRADRADFGAVSALWNLAYDGGMGIGAVGFGFVVSGSSYATGFAVAAAVLVAALAPAVYDRIRG</sequence>
<dbReference type="RefSeq" id="WP_207709734.1">
    <property type="nucleotide sequence ID" value="NZ_WEGH01000002.1"/>
</dbReference>
<reference evidence="7 8" key="1">
    <citation type="submission" date="2019-10" db="EMBL/GenBank/DDBJ databases">
        <title>Actinomadura rubteroloni sp. nov. and Actinomadura macrotermitis sp. nov., isolated from the gut of fungus growing-termite Macrotermes natalensis.</title>
        <authorList>
            <person name="Benndorf R."/>
            <person name="Martin K."/>
            <person name="Kuefner M."/>
            <person name="De Beer W."/>
            <person name="Kaster A.-K."/>
            <person name="Vollmers J."/>
            <person name="Poulsen M."/>
            <person name="Beemelmanns C."/>
        </authorList>
    </citation>
    <scope>NUCLEOTIDE SEQUENCE [LARGE SCALE GENOMIC DNA]</scope>
    <source>
        <strain evidence="7 8">RB68</strain>
    </source>
</reference>
<name>A0A7K0BYR6_9ACTN</name>
<feature type="transmembrane region" description="Helical" evidence="5">
    <location>
        <begin position="355"/>
        <end position="375"/>
    </location>
</feature>
<dbReference type="PANTHER" id="PTHR23531">
    <property type="entry name" value="QUINOLENE RESISTANCE PROTEIN NORA"/>
    <property type="match status" value="1"/>
</dbReference>
<evidence type="ECO:0000259" key="6">
    <source>
        <dbReference type="PROSITE" id="PS50850"/>
    </source>
</evidence>
<dbReference type="PANTHER" id="PTHR23531:SF1">
    <property type="entry name" value="QUINOLENE RESISTANCE PROTEIN NORA"/>
    <property type="match status" value="1"/>
</dbReference>
<feature type="transmembrane region" description="Helical" evidence="5">
    <location>
        <begin position="210"/>
        <end position="235"/>
    </location>
</feature>
<dbReference type="InterPro" id="IPR036259">
    <property type="entry name" value="MFS_trans_sf"/>
</dbReference>
<feature type="transmembrane region" description="Helical" evidence="5">
    <location>
        <begin position="328"/>
        <end position="349"/>
    </location>
</feature>
<keyword evidence="2 5" id="KW-0812">Transmembrane</keyword>
<feature type="transmembrane region" description="Helical" evidence="5">
    <location>
        <begin position="293"/>
        <end position="316"/>
    </location>
</feature>
<evidence type="ECO:0000256" key="1">
    <source>
        <dbReference type="ARBA" id="ARBA00004651"/>
    </source>
</evidence>
<feature type="transmembrane region" description="Helical" evidence="5">
    <location>
        <begin position="141"/>
        <end position="162"/>
    </location>
</feature>
<proteinExistence type="predicted"/>
<dbReference type="EMBL" id="WEGH01000002">
    <property type="protein sequence ID" value="MQY05794.1"/>
    <property type="molecule type" value="Genomic_DNA"/>
</dbReference>
<accession>A0A7K0BYR6</accession>
<gene>
    <name evidence="7" type="ORF">ACRB68_38710</name>
</gene>
<dbReference type="AlphaFoldDB" id="A0A7K0BYR6"/>
<evidence type="ECO:0000256" key="3">
    <source>
        <dbReference type="ARBA" id="ARBA00022989"/>
    </source>
</evidence>